<keyword evidence="3" id="KW-1185">Reference proteome</keyword>
<dbReference type="PANTHER" id="PTHR42047">
    <property type="entry name" value="PROTEIN, PUTATIVE (AFU_ORTHOLOGUE AFUA_6G03560)-RELATED"/>
    <property type="match status" value="1"/>
</dbReference>
<feature type="signal peptide" evidence="1">
    <location>
        <begin position="1"/>
        <end position="17"/>
    </location>
</feature>
<dbReference type="InterPro" id="IPR052820">
    <property type="entry name" value="PhiA_domain"/>
</dbReference>
<proteinExistence type="predicted"/>
<evidence type="ECO:0000256" key="1">
    <source>
        <dbReference type="SAM" id="SignalP"/>
    </source>
</evidence>
<dbReference type="PANTHER" id="PTHR42047:SF1">
    <property type="entry name" value="PROTEIN, PUTATIVE (AFU_ORTHOLOGUE AFUA_6G03560)-RELATED"/>
    <property type="match status" value="1"/>
</dbReference>
<comment type="caution">
    <text evidence="2">The sequence shown here is derived from an EMBL/GenBank/DDBJ whole genome shotgun (WGS) entry which is preliminary data.</text>
</comment>
<accession>A0ABR4CJ23</accession>
<gene>
    <name evidence="2" type="ORF">VTL71DRAFT_14655</name>
</gene>
<dbReference type="Proteomes" id="UP001595075">
    <property type="component" value="Unassembled WGS sequence"/>
</dbReference>
<organism evidence="2 3">
    <name type="scientific">Oculimacula yallundae</name>
    <dbReference type="NCBI Taxonomy" id="86028"/>
    <lineage>
        <taxon>Eukaryota</taxon>
        <taxon>Fungi</taxon>
        <taxon>Dikarya</taxon>
        <taxon>Ascomycota</taxon>
        <taxon>Pezizomycotina</taxon>
        <taxon>Leotiomycetes</taxon>
        <taxon>Helotiales</taxon>
        <taxon>Ploettnerulaceae</taxon>
        <taxon>Oculimacula</taxon>
    </lineage>
</organism>
<keyword evidence="1" id="KW-0732">Signal</keyword>
<evidence type="ECO:0000313" key="2">
    <source>
        <dbReference type="EMBL" id="KAL2069975.1"/>
    </source>
</evidence>
<feature type="chain" id="PRO_5046695985" evidence="1">
    <location>
        <begin position="18"/>
        <end position="210"/>
    </location>
</feature>
<dbReference type="EMBL" id="JAZHXI010000007">
    <property type="protein sequence ID" value="KAL2069975.1"/>
    <property type="molecule type" value="Genomic_DNA"/>
</dbReference>
<sequence>MFPKATIISALVGLAVAAPASQTKSGLISSYEFQGIAIKSGDVTIQSHLIEASAGNLNINNGTTTACPASDCSASTDESDKTVFIYDIATKQVSLATSGTGFQIVFVRPDGSLGFSEAHSGGSRDARTGEPLEGYVSPFDFAPPYSGDTNGHLTFEGKPFLACPTGDEKRSYVIHTEAVNYSEEKNHGSNCQPIGFYTNEYSGKTAFQYD</sequence>
<name>A0ABR4CJ23_9HELO</name>
<evidence type="ECO:0000313" key="3">
    <source>
        <dbReference type="Proteomes" id="UP001595075"/>
    </source>
</evidence>
<reference evidence="2 3" key="1">
    <citation type="journal article" date="2024" name="Commun. Biol.">
        <title>Comparative genomic analysis of thermophilic fungi reveals convergent evolutionary adaptations and gene losses.</title>
        <authorList>
            <person name="Steindorff A.S."/>
            <person name="Aguilar-Pontes M.V."/>
            <person name="Robinson A.J."/>
            <person name="Andreopoulos B."/>
            <person name="LaButti K."/>
            <person name="Kuo A."/>
            <person name="Mondo S."/>
            <person name="Riley R."/>
            <person name="Otillar R."/>
            <person name="Haridas S."/>
            <person name="Lipzen A."/>
            <person name="Grimwood J."/>
            <person name="Schmutz J."/>
            <person name="Clum A."/>
            <person name="Reid I.D."/>
            <person name="Moisan M.C."/>
            <person name="Butler G."/>
            <person name="Nguyen T.T.M."/>
            <person name="Dewar K."/>
            <person name="Conant G."/>
            <person name="Drula E."/>
            <person name="Henrissat B."/>
            <person name="Hansel C."/>
            <person name="Singer S."/>
            <person name="Hutchinson M.I."/>
            <person name="de Vries R.P."/>
            <person name="Natvig D.O."/>
            <person name="Powell A.J."/>
            <person name="Tsang A."/>
            <person name="Grigoriev I.V."/>
        </authorList>
    </citation>
    <scope>NUCLEOTIDE SEQUENCE [LARGE SCALE GENOMIC DNA]</scope>
    <source>
        <strain evidence="2 3">CBS 494.80</strain>
    </source>
</reference>
<protein>
    <submittedName>
        <fullName evidence="2">Uncharacterized protein</fullName>
    </submittedName>
</protein>